<gene>
    <name evidence="10" type="ORF">HLA99_03795</name>
</gene>
<dbReference type="GO" id="GO:0022857">
    <property type="term" value="F:transmembrane transporter activity"/>
    <property type="evidence" value="ECO:0007669"/>
    <property type="project" value="InterPro"/>
</dbReference>
<keyword evidence="7 9" id="KW-0472">Membrane</keyword>
<dbReference type="PANTHER" id="PTHR11795:SF442">
    <property type="entry name" value="ABC TRANSPORTER ATP-BINDING PROTEIN"/>
    <property type="match status" value="1"/>
</dbReference>
<feature type="transmembrane region" description="Helical" evidence="9">
    <location>
        <begin position="224"/>
        <end position="251"/>
    </location>
</feature>
<evidence type="ECO:0000256" key="7">
    <source>
        <dbReference type="ARBA" id="ARBA00023136"/>
    </source>
</evidence>
<name>A0A7Y2PY63_9MICO</name>
<dbReference type="PANTHER" id="PTHR11795">
    <property type="entry name" value="BRANCHED-CHAIN AMINO ACID TRANSPORT SYSTEM PERMEASE PROTEIN LIVH"/>
    <property type="match status" value="1"/>
</dbReference>
<feature type="transmembrane region" description="Helical" evidence="9">
    <location>
        <begin position="263"/>
        <end position="282"/>
    </location>
</feature>
<feature type="transmembrane region" description="Helical" evidence="9">
    <location>
        <begin position="65"/>
        <end position="85"/>
    </location>
</feature>
<dbReference type="InterPro" id="IPR001851">
    <property type="entry name" value="ABC_transp_permease"/>
</dbReference>
<keyword evidence="11" id="KW-1185">Reference proteome</keyword>
<feature type="transmembrane region" description="Helical" evidence="9">
    <location>
        <begin position="97"/>
        <end position="117"/>
    </location>
</feature>
<evidence type="ECO:0000256" key="1">
    <source>
        <dbReference type="ARBA" id="ARBA00004651"/>
    </source>
</evidence>
<feature type="transmembrane region" description="Helical" evidence="9">
    <location>
        <begin position="41"/>
        <end position="59"/>
    </location>
</feature>
<dbReference type="RefSeq" id="WP_167034900.1">
    <property type="nucleotide sequence ID" value="NZ_BAAANA010000002.1"/>
</dbReference>
<evidence type="ECO:0000256" key="6">
    <source>
        <dbReference type="ARBA" id="ARBA00022989"/>
    </source>
</evidence>
<dbReference type="Pfam" id="PF02653">
    <property type="entry name" value="BPD_transp_2"/>
    <property type="match status" value="1"/>
</dbReference>
<dbReference type="Proteomes" id="UP000543598">
    <property type="component" value="Unassembled WGS sequence"/>
</dbReference>
<accession>A0A7Y2PY63</accession>
<dbReference type="GO" id="GO:0006865">
    <property type="term" value="P:amino acid transport"/>
    <property type="evidence" value="ECO:0007669"/>
    <property type="project" value="UniProtKB-KW"/>
</dbReference>
<evidence type="ECO:0000256" key="9">
    <source>
        <dbReference type="SAM" id="Phobius"/>
    </source>
</evidence>
<keyword evidence="2" id="KW-0813">Transport</keyword>
<sequence length="288" mass="30057">MFEPVFLAQQVLNGLSFGALLFLLASGLTLVFGLMRIVNMAHGAFYVLGGYIGVVVATLTGNLLVALIAAVVAVCVTAFVVEVVLLRFVRGQELPEVLLTIGVSFVITDLCLAIFGGDPQNLPNSVKVPGALMIGSFAYPWYRIFVIGVALLIGIALALVQNRTRVGAIVRAGVDDREIITAMGVNIRWVFTGMFVVGAALAAIGGTIGSGMQSILPGVQNEVLLYALVVIIIGGLGSIPGAAVGSVLIGLIDAFAKAWIPELAYFTIFLPMAIVLVVRPTGLFGKAA</sequence>
<protein>
    <submittedName>
        <fullName evidence="10">Branched-chain amino acid ABC transporter permease</fullName>
    </submittedName>
</protein>
<keyword evidence="4 9" id="KW-0812">Transmembrane</keyword>
<evidence type="ECO:0000313" key="11">
    <source>
        <dbReference type="Proteomes" id="UP000543598"/>
    </source>
</evidence>
<evidence type="ECO:0000256" key="2">
    <source>
        <dbReference type="ARBA" id="ARBA00022448"/>
    </source>
</evidence>
<keyword evidence="3" id="KW-1003">Cell membrane</keyword>
<organism evidence="10 11">
    <name type="scientific">Microbacterium ulmi</name>
    <dbReference type="NCBI Taxonomy" id="179095"/>
    <lineage>
        <taxon>Bacteria</taxon>
        <taxon>Bacillati</taxon>
        <taxon>Actinomycetota</taxon>
        <taxon>Actinomycetes</taxon>
        <taxon>Micrococcales</taxon>
        <taxon>Microbacteriaceae</taxon>
        <taxon>Microbacterium</taxon>
    </lineage>
</organism>
<feature type="transmembrane region" description="Helical" evidence="9">
    <location>
        <begin position="12"/>
        <end position="34"/>
    </location>
</feature>
<comment type="similarity">
    <text evidence="8">Belongs to the binding-protein-dependent transport system permease family. LivHM subfamily.</text>
</comment>
<proteinExistence type="inferred from homology"/>
<reference evidence="10 11" key="1">
    <citation type="submission" date="2020-05" db="EMBL/GenBank/DDBJ databases">
        <title>MicrobeNet Type strains.</title>
        <authorList>
            <person name="Nicholson A.C."/>
        </authorList>
    </citation>
    <scope>NUCLEOTIDE SEQUENCE [LARGE SCALE GENOMIC DNA]</scope>
    <source>
        <strain evidence="10 11">JCM 14282</strain>
    </source>
</reference>
<dbReference type="GO" id="GO:0005886">
    <property type="term" value="C:plasma membrane"/>
    <property type="evidence" value="ECO:0007669"/>
    <property type="project" value="UniProtKB-SubCell"/>
</dbReference>
<feature type="transmembrane region" description="Helical" evidence="9">
    <location>
        <begin position="137"/>
        <end position="160"/>
    </location>
</feature>
<evidence type="ECO:0000256" key="4">
    <source>
        <dbReference type="ARBA" id="ARBA00022692"/>
    </source>
</evidence>
<comment type="caution">
    <text evidence="10">The sequence shown here is derived from an EMBL/GenBank/DDBJ whole genome shotgun (WGS) entry which is preliminary data.</text>
</comment>
<dbReference type="CDD" id="cd06582">
    <property type="entry name" value="TM_PBP1_LivH_like"/>
    <property type="match status" value="1"/>
</dbReference>
<dbReference type="InterPro" id="IPR052157">
    <property type="entry name" value="BCAA_transport_permease"/>
</dbReference>
<evidence type="ECO:0000256" key="8">
    <source>
        <dbReference type="ARBA" id="ARBA00037998"/>
    </source>
</evidence>
<evidence type="ECO:0000313" key="10">
    <source>
        <dbReference type="EMBL" id="NNH02981.1"/>
    </source>
</evidence>
<evidence type="ECO:0000256" key="5">
    <source>
        <dbReference type="ARBA" id="ARBA00022970"/>
    </source>
</evidence>
<dbReference type="AlphaFoldDB" id="A0A7Y2PY63"/>
<dbReference type="EMBL" id="JABEMB010000003">
    <property type="protein sequence ID" value="NNH02981.1"/>
    <property type="molecule type" value="Genomic_DNA"/>
</dbReference>
<keyword evidence="5" id="KW-0029">Amino-acid transport</keyword>
<keyword evidence="6 9" id="KW-1133">Transmembrane helix</keyword>
<feature type="transmembrane region" description="Helical" evidence="9">
    <location>
        <begin position="189"/>
        <end position="212"/>
    </location>
</feature>
<comment type="subcellular location">
    <subcellularLocation>
        <location evidence="1">Cell membrane</location>
        <topology evidence="1">Multi-pass membrane protein</topology>
    </subcellularLocation>
</comment>
<evidence type="ECO:0000256" key="3">
    <source>
        <dbReference type="ARBA" id="ARBA00022475"/>
    </source>
</evidence>